<dbReference type="GO" id="GO:0016787">
    <property type="term" value="F:hydrolase activity"/>
    <property type="evidence" value="ECO:0007669"/>
    <property type="project" value="UniProtKB-KW"/>
</dbReference>
<keyword evidence="3" id="KW-0547">Nucleotide-binding</keyword>
<keyword evidence="15" id="KW-1185">Reference proteome</keyword>
<feature type="region of interest" description="Disordered" evidence="10">
    <location>
        <begin position="924"/>
        <end position="944"/>
    </location>
</feature>
<feature type="compositionally biased region" description="Basic and acidic residues" evidence="10">
    <location>
        <begin position="1297"/>
        <end position="1306"/>
    </location>
</feature>
<dbReference type="EMBL" id="MU404352">
    <property type="protein sequence ID" value="KAI1615710.1"/>
    <property type="molecule type" value="Genomic_DNA"/>
</dbReference>
<keyword evidence="7" id="KW-0862">Zinc</keyword>
<dbReference type="Gene3D" id="3.30.40.10">
    <property type="entry name" value="Zinc/RING finger domain, C3HC4 (zinc finger)"/>
    <property type="match status" value="1"/>
</dbReference>
<keyword evidence="5" id="KW-0378">Hydrolase</keyword>
<dbReference type="PANTHER" id="PTHR45626:SF17">
    <property type="entry name" value="HELICASE-LIKE TRANSCRIPTION FACTOR"/>
    <property type="match status" value="1"/>
</dbReference>
<reference evidence="14" key="1">
    <citation type="journal article" date="2022" name="bioRxiv">
        <title>Deciphering the potential niche of two novel black yeast fungi from a biological soil crust based on their genomes, phenotypes, and melanin regulation.</title>
        <authorList>
            <consortium name="DOE Joint Genome Institute"/>
            <person name="Carr E.C."/>
            <person name="Barton Q."/>
            <person name="Grambo S."/>
            <person name="Sullivan M."/>
            <person name="Renfro C.M."/>
            <person name="Kuo A."/>
            <person name="Pangilinan J."/>
            <person name="Lipzen A."/>
            <person name="Keymanesh K."/>
            <person name="Savage E."/>
            <person name="Barry K."/>
            <person name="Grigoriev I.V."/>
            <person name="Riekhof W.R."/>
            <person name="Harris S.S."/>
        </authorList>
    </citation>
    <scope>NUCLEOTIDE SEQUENCE</scope>
    <source>
        <strain evidence="14">JF 03-4F</strain>
    </source>
</reference>
<feature type="region of interest" description="Disordered" evidence="10">
    <location>
        <begin position="13"/>
        <end position="135"/>
    </location>
</feature>
<dbReference type="Pfam" id="PF00271">
    <property type="entry name" value="Helicase_C"/>
    <property type="match status" value="1"/>
</dbReference>
<feature type="region of interest" description="Disordered" evidence="10">
    <location>
        <begin position="1285"/>
        <end position="1306"/>
    </location>
</feature>
<dbReference type="GO" id="GO:0005524">
    <property type="term" value="F:ATP binding"/>
    <property type="evidence" value="ECO:0007669"/>
    <property type="project" value="UniProtKB-KW"/>
</dbReference>
<dbReference type="InterPro" id="IPR000330">
    <property type="entry name" value="SNF2_N"/>
</dbReference>
<evidence type="ECO:0000256" key="7">
    <source>
        <dbReference type="ARBA" id="ARBA00022833"/>
    </source>
</evidence>
<keyword evidence="6" id="KW-0347">Helicase</keyword>
<sequence>MASAGADLAVIDLTAESDDESPSFSTHVAPAVQPVIKSEPIEEEVEPLDTTSGAISDQPGEVEAVHKSEADSVATQAEQLHQSQQPTSTQGDLTTTQQLSQPDVVESYTAHGEADHATPNDTSAHDRKHLSPTAHPHEGAVTEMQEDNPADAEDAAQAVLNNDDIMAGEQTLESEMFSNSDHDLPPFEVNSPFMGTFVETAPEGLDGFDPLAFPQNDATAAEHELNAGPPGLSGMDMNALEALRLYNMNNDDFEEAAPDEDAIQPDELEVLDQPQQDDEDGEMLDWNAAIDVDHVIADQENELKKAGFARLRTEFEQKQVEGSITQADEIRFATAESAEQARLRDFERSRIVVEEIPVATNELPPGYEDQDSLFIPETPALPEKQTKKRAVPKPKNRINAQELREAMSAGIDAGYASGRKGKRKAPASAEDKQPRKKREPKAGAAKPGPKARRGKKGPNLSNIRSLGSTNVIRAANENESRPDMPTFTSKAKAKALNELIASIPSAEQRSHSGERKAILEATTKFSGRGSVRSDGKGGWKLKGMKSSLYHHQLLGAAFLRDRERSDSKPHGGMVCDEMGFGKTIQMIANILDGKPAADSPNRTTLIVAPPTLVNQWMEEFVKHIEPEKLGRILCYHAGSRLQSNDVPADLQRYDVILSTYTEVLRSYPLTEPPKHLSSDKAKNEWWKTWYREKAGPLHKVKFLRIVLDEAQAIKSHKSKTSAAVRALAGTYRWAITGTPIMNYIEELYSFFAFLRVPHTGDFATFQHNYCNNRSGREPVDMGRIHNILRAVMLRRTHVDSLFDAPIVKLPGISHNTYPVEFNSVERAIYNMVRRRYIGQINAYSSTGELTANYRNVLAMLTRLRMLCAHIFLCQDVLKQMFVAADIETLWRLTAKEVETSTEEAPRVNILMALRKMLQAKDNTIQTSQTRTADQSVAPTPDPEAEHDIRTGKAFGLTFKFRRFLRTLTESRTWTELHLRSVCAKCRLPPDEPMCTSCFHVYCKECLSAMDFERRERDEEKIACIECGTHFEETSSCSGLKELGFNSEEVAQKVEKVKAKRGKNKTAVSWQGSQTNADEDEEEDPPAPDWIGMDGTVLTSAKLTATKAAILNWHEKNPNEKIIIYTQFLGLCRILGRMCEAEKWGYIHFNGKMTQEARQKSIKRFGDDPHICVMICSLKAGGVGLNLTMASKVIILDLWFNSAIEAQAYCRAFRIGQQNKVEVMRFVVKDSIDEDLVRMQDRKDGEIVGAIGPDSLGKRATIQQLLELFGDVKEGEGQNEFILMEDEGLDDEDDNVDMAERLPPRPF</sequence>
<evidence type="ECO:0000256" key="8">
    <source>
        <dbReference type="ARBA" id="ARBA00022840"/>
    </source>
</evidence>
<keyword evidence="4 9" id="KW-0863">Zinc-finger</keyword>
<proteinExistence type="inferred from homology"/>
<dbReference type="GO" id="GO:0008094">
    <property type="term" value="F:ATP-dependent activity, acting on DNA"/>
    <property type="evidence" value="ECO:0007669"/>
    <property type="project" value="TreeGrafter"/>
</dbReference>
<dbReference type="InterPro" id="IPR017907">
    <property type="entry name" value="Znf_RING_CS"/>
</dbReference>
<evidence type="ECO:0000259" key="11">
    <source>
        <dbReference type="PROSITE" id="PS50089"/>
    </source>
</evidence>
<dbReference type="InterPro" id="IPR001650">
    <property type="entry name" value="Helicase_C-like"/>
</dbReference>
<comment type="caution">
    <text evidence="14">The sequence shown here is derived from an EMBL/GenBank/DDBJ whole genome shotgun (WGS) entry which is preliminary data.</text>
</comment>
<evidence type="ECO:0000259" key="13">
    <source>
        <dbReference type="PROSITE" id="PS51194"/>
    </source>
</evidence>
<dbReference type="Gene3D" id="3.40.50.10810">
    <property type="entry name" value="Tandem AAA-ATPase domain"/>
    <property type="match status" value="1"/>
</dbReference>
<feature type="compositionally biased region" description="Polar residues" evidence="10">
    <location>
        <begin position="73"/>
        <end position="101"/>
    </location>
</feature>
<evidence type="ECO:0000313" key="15">
    <source>
        <dbReference type="Proteomes" id="UP001203852"/>
    </source>
</evidence>
<dbReference type="PROSITE" id="PS51194">
    <property type="entry name" value="HELICASE_CTER"/>
    <property type="match status" value="1"/>
</dbReference>
<feature type="region of interest" description="Disordered" evidence="10">
    <location>
        <begin position="377"/>
        <end position="398"/>
    </location>
</feature>
<evidence type="ECO:0000256" key="1">
    <source>
        <dbReference type="ARBA" id="ARBA00007025"/>
    </source>
</evidence>
<dbReference type="Gene3D" id="3.40.50.300">
    <property type="entry name" value="P-loop containing nucleotide triphosphate hydrolases"/>
    <property type="match status" value="1"/>
</dbReference>
<evidence type="ECO:0000256" key="5">
    <source>
        <dbReference type="ARBA" id="ARBA00022801"/>
    </source>
</evidence>
<dbReference type="GO" id="GO:0004386">
    <property type="term" value="F:helicase activity"/>
    <property type="evidence" value="ECO:0007669"/>
    <property type="project" value="UniProtKB-KW"/>
</dbReference>
<protein>
    <submittedName>
        <fullName evidence="14">SNF2 family N-terminal domain-containing protein</fullName>
    </submittedName>
</protein>
<dbReference type="PROSITE" id="PS50089">
    <property type="entry name" value="ZF_RING_2"/>
    <property type="match status" value="1"/>
</dbReference>
<feature type="region of interest" description="Disordered" evidence="10">
    <location>
        <begin position="1064"/>
        <end position="1086"/>
    </location>
</feature>
<feature type="domain" description="Helicase ATP-binding" evidence="12">
    <location>
        <begin position="563"/>
        <end position="757"/>
    </location>
</feature>
<evidence type="ECO:0000256" key="9">
    <source>
        <dbReference type="PROSITE-ProRule" id="PRU00175"/>
    </source>
</evidence>
<evidence type="ECO:0000313" key="14">
    <source>
        <dbReference type="EMBL" id="KAI1615710.1"/>
    </source>
</evidence>
<gene>
    <name evidence="14" type="ORF">EDD36DRAFT_195264</name>
</gene>
<dbReference type="SUPFAM" id="SSF52540">
    <property type="entry name" value="P-loop containing nucleoside triphosphate hydrolases"/>
    <property type="match status" value="2"/>
</dbReference>
<evidence type="ECO:0000256" key="10">
    <source>
        <dbReference type="SAM" id="MobiDB-lite"/>
    </source>
</evidence>
<keyword evidence="2" id="KW-0479">Metal-binding</keyword>
<feature type="compositionally biased region" description="Acidic residues" evidence="10">
    <location>
        <begin position="1076"/>
        <end position="1085"/>
    </location>
</feature>
<dbReference type="InterPro" id="IPR014001">
    <property type="entry name" value="Helicase_ATP-bd"/>
</dbReference>
<dbReference type="PANTHER" id="PTHR45626">
    <property type="entry name" value="TRANSCRIPTION TERMINATION FACTOR 2-RELATED"/>
    <property type="match status" value="1"/>
</dbReference>
<feature type="domain" description="RING-type" evidence="11">
    <location>
        <begin position="982"/>
        <end position="1026"/>
    </location>
</feature>
<dbReference type="InterPro" id="IPR001841">
    <property type="entry name" value="Znf_RING"/>
</dbReference>
<evidence type="ECO:0000256" key="2">
    <source>
        <dbReference type="ARBA" id="ARBA00022723"/>
    </source>
</evidence>
<name>A0AAN6E312_9EURO</name>
<dbReference type="PROSITE" id="PS00518">
    <property type="entry name" value="ZF_RING_1"/>
    <property type="match status" value="1"/>
</dbReference>
<evidence type="ECO:0000256" key="6">
    <source>
        <dbReference type="ARBA" id="ARBA00022806"/>
    </source>
</evidence>
<dbReference type="InterPro" id="IPR049730">
    <property type="entry name" value="SNF2/RAD54-like_C"/>
</dbReference>
<dbReference type="GO" id="GO:0006281">
    <property type="term" value="P:DNA repair"/>
    <property type="evidence" value="ECO:0007669"/>
    <property type="project" value="TreeGrafter"/>
</dbReference>
<dbReference type="InterPro" id="IPR013083">
    <property type="entry name" value="Znf_RING/FYVE/PHD"/>
</dbReference>
<feature type="region of interest" description="Disordered" evidence="10">
    <location>
        <begin position="413"/>
        <end position="469"/>
    </location>
</feature>
<evidence type="ECO:0000256" key="3">
    <source>
        <dbReference type="ARBA" id="ARBA00022741"/>
    </source>
</evidence>
<dbReference type="PROSITE" id="PS51192">
    <property type="entry name" value="HELICASE_ATP_BIND_1"/>
    <property type="match status" value="1"/>
</dbReference>
<dbReference type="SMART" id="SM00487">
    <property type="entry name" value="DEXDc"/>
    <property type="match status" value="1"/>
</dbReference>
<dbReference type="Proteomes" id="UP001203852">
    <property type="component" value="Unassembled WGS sequence"/>
</dbReference>
<evidence type="ECO:0000259" key="12">
    <source>
        <dbReference type="PROSITE" id="PS51192"/>
    </source>
</evidence>
<feature type="domain" description="Helicase C-terminal" evidence="13">
    <location>
        <begin position="1104"/>
        <end position="1268"/>
    </location>
</feature>
<dbReference type="InterPro" id="IPR027417">
    <property type="entry name" value="P-loop_NTPase"/>
</dbReference>
<dbReference type="GO" id="GO:0005634">
    <property type="term" value="C:nucleus"/>
    <property type="evidence" value="ECO:0007669"/>
    <property type="project" value="TreeGrafter"/>
</dbReference>
<feature type="compositionally biased region" description="Polar residues" evidence="10">
    <location>
        <begin position="1065"/>
        <end position="1075"/>
    </location>
</feature>
<dbReference type="GO" id="GO:0008270">
    <property type="term" value="F:zinc ion binding"/>
    <property type="evidence" value="ECO:0007669"/>
    <property type="project" value="UniProtKB-KW"/>
</dbReference>
<comment type="similarity">
    <text evidence="1">Belongs to the SNF2/RAD54 helicase family.</text>
</comment>
<organism evidence="14 15">
    <name type="scientific">Exophiala viscosa</name>
    <dbReference type="NCBI Taxonomy" id="2486360"/>
    <lineage>
        <taxon>Eukaryota</taxon>
        <taxon>Fungi</taxon>
        <taxon>Dikarya</taxon>
        <taxon>Ascomycota</taxon>
        <taxon>Pezizomycotina</taxon>
        <taxon>Eurotiomycetes</taxon>
        <taxon>Chaetothyriomycetidae</taxon>
        <taxon>Chaetothyriales</taxon>
        <taxon>Herpotrichiellaceae</taxon>
        <taxon>Exophiala</taxon>
    </lineage>
</organism>
<keyword evidence="8" id="KW-0067">ATP-binding</keyword>
<dbReference type="Pfam" id="PF00176">
    <property type="entry name" value="SNF2-rel_dom"/>
    <property type="match status" value="1"/>
</dbReference>
<evidence type="ECO:0000256" key="4">
    <source>
        <dbReference type="ARBA" id="ARBA00022771"/>
    </source>
</evidence>
<dbReference type="CDD" id="cd18793">
    <property type="entry name" value="SF2_C_SNF"/>
    <property type="match status" value="1"/>
</dbReference>
<dbReference type="CDD" id="cd16449">
    <property type="entry name" value="RING-HC"/>
    <property type="match status" value="1"/>
</dbReference>
<accession>A0AAN6E312</accession>
<dbReference type="CDD" id="cd18008">
    <property type="entry name" value="DEXDc_SHPRH-like"/>
    <property type="match status" value="1"/>
</dbReference>
<feature type="compositionally biased region" description="Acidic residues" evidence="10">
    <location>
        <begin position="1285"/>
        <end position="1296"/>
    </location>
</feature>
<dbReference type="SMART" id="SM00490">
    <property type="entry name" value="HELICc"/>
    <property type="match status" value="1"/>
</dbReference>
<dbReference type="InterPro" id="IPR050628">
    <property type="entry name" value="SNF2_RAD54_helicase_TF"/>
</dbReference>
<feature type="compositionally biased region" description="Basic residues" evidence="10">
    <location>
        <begin position="386"/>
        <end position="396"/>
    </location>
</feature>
<dbReference type="InterPro" id="IPR038718">
    <property type="entry name" value="SNF2-like_sf"/>
</dbReference>
<feature type="compositionally biased region" description="Polar residues" evidence="10">
    <location>
        <begin position="459"/>
        <end position="469"/>
    </location>
</feature>
<feature type="compositionally biased region" description="Polar residues" evidence="10">
    <location>
        <begin position="924"/>
        <end position="937"/>
    </location>
</feature>